<evidence type="ECO:0000256" key="8">
    <source>
        <dbReference type="ARBA" id="ARBA00023136"/>
    </source>
</evidence>
<keyword evidence="6" id="KW-1133">Transmembrane helix</keyword>
<proteinExistence type="inferred from homology"/>
<evidence type="ECO:0000313" key="10">
    <source>
        <dbReference type="Proteomes" id="UP001162164"/>
    </source>
</evidence>
<keyword evidence="8" id="KW-0472">Membrane</keyword>
<keyword evidence="7" id="KW-0496">Mitochondrion</keyword>
<keyword evidence="5" id="KW-0999">Mitochondrion inner membrane</keyword>
<evidence type="ECO:0000256" key="5">
    <source>
        <dbReference type="ARBA" id="ARBA00022792"/>
    </source>
</evidence>
<dbReference type="PANTHER" id="PTHR17130">
    <property type="entry name" value="MITOCHONDRIAL OUTER MEMBRANE PROTEIN 25"/>
    <property type="match status" value="1"/>
</dbReference>
<keyword evidence="4" id="KW-0812">Transmembrane</keyword>
<dbReference type="PANTHER" id="PTHR17130:SF14">
    <property type="entry name" value="CYTOCHROME C OXIDASE ASSEMBLY PROTEIN COX16 HOMOLOG, MITOCHONDRIAL"/>
    <property type="match status" value="1"/>
</dbReference>
<organism evidence="9 10">
    <name type="scientific">Molorchus minor</name>
    <dbReference type="NCBI Taxonomy" id="1323400"/>
    <lineage>
        <taxon>Eukaryota</taxon>
        <taxon>Metazoa</taxon>
        <taxon>Ecdysozoa</taxon>
        <taxon>Arthropoda</taxon>
        <taxon>Hexapoda</taxon>
        <taxon>Insecta</taxon>
        <taxon>Pterygota</taxon>
        <taxon>Neoptera</taxon>
        <taxon>Endopterygota</taxon>
        <taxon>Coleoptera</taxon>
        <taxon>Polyphaga</taxon>
        <taxon>Cucujiformia</taxon>
        <taxon>Chrysomeloidea</taxon>
        <taxon>Cerambycidae</taxon>
        <taxon>Lamiinae</taxon>
        <taxon>Monochamini</taxon>
        <taxon>Molorchus</taxon>
    </lineage>
</organism>
<gene>
    <name evidence="9" type="ORF">NQ317_002359</name>
</gene>
<evidence type="ECO:0000256" key="1">
    <source>
        <dbReference type="ARBA" id="ARBA00004434"/>
    </source>
</evidence>
<dbReference type="EMBL" id="JAPWTJ010000166">
    <property type="protein sequence ID" value="KAJ8981765.1"/>
    <property type="molecule type" value="Genomic_DNA"/>
</dbReference>
<accession>A0ABQ9JUC7</accession>
<reference evidence="9" key="1">
    <citation type="journal article" date="2023" name="Insect Mol. Biol.">
        <title>Genome sequencing provides insights into the evolution of gene families encoding plant cell wall-degrading enzymes in longhorned beetles.</title>
        <authorList>
            <person name="Shin N.R."/>
            <person name="Okamura Y."/>
            <person name="Kirsch R."/>
            <person name="Pauchet Y."/>
        </authorList>
    </citation>
    <scope>NUCLEOTIDE SEQUENCE</scope>
    <source>
        <strain evidence="9">MMC_N1</strain>
    </source>
</reference>
<evidence type="ECO:0000256" key="3">
    <source>
        <dbReference type="ARBA" id="ARBA00021814"/>
    </source>
</evidence>
<sequence length="93" mass="10818">MKNLFSSKSAKYGIPFFLVVLGGSFGLKEFTQIRYQFPTVSKVKPEDVEKYGIEMKKPGEVTLETEFKKIQQLDIDNWEQVRGPRPWEENTTN</sequence>
<keyword evidence="10" id="KW-1185">Reference proteome</keyword>
<comment type="caution">
    <text evidence="9">The sequence shown here is derived from an EMBL/GenBank/DDBJ whole genome shotgun (WGS) entry which is preliminary data.</text>
</comment>
<comment type="subcellular location">
    <subcellularLocation>
        <location evidence="1">Mitochondrion inner membrane</location>
        <topology evidence="1">Single-pass membrane protein</topology>
    </subcellularLocation>
</comment>
<dbReference type="Pfam" id="PF14138">
    <property type="entry name" value="COX16"/>
    <property type="match status" value="1"/>
</dbReference>
<name>A0ABQ9JUC7_9CUCU</name>
<evidence type="ECO:0000256" key="6">
    <source>
        <dbReference type="ARBA" id="ARBA00022989"/>
    </source>
</evidence>
<evidence type="ECO:0000313" key="9">
    <source>
        <dbReference type="EMBL" id="KAJ8981765.1"/>
    </source>
</evidence>
<dbReference type="Proteomes" id="UP001162164">
    <property type="component" value="Unassembled WGS sequence"/>
</dbReference>
<dbReference type="InterPro" id="IPR020164">
    <property type="entry name" value="Cyt_c_Oxase_assmbl_COX16"/>
</dbReference>
<evidence type="ECO:0000256" key="7">
    <source>
        <dbReference type="ARBA" id="ARBA00023128"/>
    </source>
</evidence>
<evidence type="ECO:0000256" key="4">
    <source>
        <dbReference type="ARBA" id="ARBA00022692"/>
    </source>
</evidence>
<evidence type="ECO:0000256" key="2">
    <source>
        <dbReference type="ARBA" id="ARBA00008370"/>
    </source>
</evidence>
<protein>
    <recommendedName>
        <fullName evidence="3">Cytochrome c oxidase assembly protein COX16 homolog, mitochondrial</fullName>
    </recommendedName>
</protein>
<comment type="similarity">
    <text evidence="2">Belongs to the COX16 family.</text>
</comment>